<organism evidence="5 6">
    <name type="scientific">Mariniflexile ostreae</name>
    <dbReference type="NCBI Taxonomy" id="1520892"/>
    <lineage>
        <taxon>Bacteria</taxon>
        <taxon>Pseudomonadati</taxon>
        <taxon>Bacteroidota</taxon>
        <taxon>Flavobacteriia</taxon>
        <taxon>Flavobacteriales</taxon>
        <taxon>Flavobacteriaceae</taxon>
        <taxon>Mariniflexile</taxon>
    </lineage>
</organism>
<dbReference type="InterPro" id="IPR002932">
    <property type="entry name" value="Glu_synthdom"/>
</dbReference>
<dbReference type="EMBL" id="JBHMFC010000105">
    <property type="protein sequence ID" value="MFB9058274.1"/>
    <property type="molecule type" value="Genomic_DNA"/>
</dbReference>
<protein>
    <submittedName>
        <fullName evidence="5">FMN-binding glutamate synthase family protein</fullName>
    </submittedName>
</protein>
<keyword evidence="3" id="KW-1133">Transmembrane helix</keyword>
<reference evidence="5 6" key="1">
    <citation type="submission" date="2024-09" db="EMBL/GenBank/DDBJ databases">
        <authorList>
            <person name="Sun Q."/>
            <person name="Mori K."/>
        </authorList>
    </citation>
    <scope>NUCLEOTIDE SEQUENCE [LARGE SCALE GENOMIC DNA]</scope>
    <source>
        <strain evidence="5 6">CECT 8622</strain>
    </source>
</reference>
<evidence type="ECO:0000259" key="4">
    <source>
        <dbReference type="Pfam" id="PF01645"/>
    </source>
</evidence>
<sequence length="532" mass="59341">MKVREFFIISSILTVVAVIAIAFFWLLILWAFILIAPLIIMGVYDIIQKKHTIRRNFPLIGRFRYVLESVRPEIMQYFVETDTEGRPLNRILRSLVYQRAKGENDTEPFGTQMDIYHSGYEWMEHSMYAKHNPKKIGEFPRILIGAKNCKQPYSSSLLNISAMSFGSLSKNAILALNKGAKMGGFAHNTGEGGISDYHLEHGGDLIWQIGTGYFGCRNDDGSFNEQTFRENAIRPQVKMIEIKLSQGAKPGHGGILPAIKNTEEIARIRHIPPHVAVHSPPSHSAFSNPIAFMHFIKKLRDLSDGKPVGFKLCLGRKQEFMDFCEAMIYTGITPDFITVDGGEGGTGAAPVEFSNSMGMPLREGLIYVHDTLVGFDLRKDIKVIVAGKIITGFHMARALALGADACNSARAMMLSIGCIQALKCNTNTCPVGVATQDKSLVKGLVVEDKAPRAHRYHEATIHSFLELIAAAGLDAPEDLSREHISKRVGMYNVQTYDEIYPPMKVGALLDINTIPDNYKRYFQLTRIMNQDL</sequence>
<evidence type="ECO:0000256" key="1">
    <source>
        <dbReference type="ARBA" id="ARBA00009716"/>
    </source>
</evidence>
<keyword evidence="3" id="KW-0812">Transmembrane</keyword>
<evidence type="ECO:0000313" key="5">
    <source>
        <dbReference type="EMBL" id="MFB9058274.1"/>
    </source>
</evidence>
<evidence type="ECO:0000256" key="3">
    <source>
        <dbReference type="SAM" id="Phobius"/>
    </source>
</evidence>
<dbReference type="PANTHER" id="PTHR43819">
    <property type="entry name" value="ARCHAEAL-TYPE GLUTAMATE SYNTHASE [NADPH]"/>
    <property type="match status" value="1"/>
</dbReference>
<feature type="transmembrane region" description="Helical" evidence="3">
    <location>
        <begin position="12"/>
        <end position="44"/>
    </location>
</feature>
<dbReference type="CDD" id="cd02808">
    <property type="entry name" value="GltS_FMN"/>
    <property type="match status" value="1"/>
</dbReference>
<name>A0ABV5FFZ2_9FLAO</name>
<comment type="caution">
    <text evidence="5">The sequence shown here is derived from an EMBL/GenBank/DDBJ whole genome shotgun (WGS) entry which is preliminary data.</text>
</comment>
<dbReference type="Pfam" id="PF01645">
    <property type="entry name" value="Glu_synthase"/>
    <property type="match status" value="1"/>
</dbReference>
<comment type="similarity">
    <text evidence="1 2">Belongs to the glutamate synthase family.</text>
</comment>
<keyword evidence="6" id="KW-1185">Reference proteome</keyword>
<dbReference type="InterPro" id="IPR024188">
    <property type="entry name" value="GltB"/>
</dbReference>
<dbReference type="RefSeq" id="WP_379862519.1">
    <property type="nucleotide sequence ID" value="NZ_JBHMFC010000105.1"/>
</dbReference>
<dbReference type="SUPFAM" id="SSF51395">
    <property type="entry name" value="FMN-linked oxidoreductases"/>
    <property type="match status" value="1"/>
</dbReference>
<keyword evidence="3" id="KW-0472">Membrane</keyword>
<feature type="domain" description="Glutamate synthase" evidence="4">
    <location>
        <begin position="155"/>
        <end position="473"/>
    </location>
</feature>
<dbReference type="InterPro" id="IPR027283">
    <property type="entry name" value="YerD"/>
</dbReference>
<gene>
    <name evidence="5" type="ORF">ACFFU9_16130</name>
</gene>
<evidence type="ECO:0000256" key="2">
    <source>
        <dbReference type="PIRNR" id="PIRNR006429"/>
    </source>
</evidence>
<dbReference type="Gene3D" id="3.20.20.70">
    <property type="entry name" value="Aldolase class I"/>
    <property type="match status" value="1"/>
</dbReference>
<dbReference type="InterPro" id="IPR013785">
    <property type="entry name" value="Aldolase_TIM"/>
</dbReference>
<dbReference type="PIRSF" id="PIRSF006429">
    <property type="entry name" value="GOGAT_lg_2"/>
    <property type="match status" value="1"/>
</dbReference>
<dbReference type="Proteomes" id="UP001589585">
    <property type="component" value="Unassembled WGS sequence"/>
</dbReference>
<evidence type="ECO:0000313" key="6">
    <source>
        <dbReference type="Proteomes" id="UP001589585"/>
    </source>
</evidence>
<dbReference type="PANTHER" id="PTHR43819:SF1">
    <property type="entry name" value="ARCHAEAL-TYPE GLUTAMATE SYNTHASE [NADPH]"/>
    <property type="match status" value="1"/>
</dbReference>
<proteinExistence type="inferred from homology"/>
<dbReference type="PIRSF" id="PIRSF500060">
    <property type="entry name" value="UCP500060"/>
    <property type="match status" value="1"/>
</dbReference>
<accession>A0ABV5FFZ2</accession>